<dbReference type="InterPro" id="IPR008979">
    <property type="entry name" value="Galactose-bd-like_sf"/>
</dbReference>
<accession>A0A5C5V9I5</accession>
<comment type="caution">
    <text evidence="2">The sequence shown here is derived from an EMBL/GenBank/DDBJ whole genome shotgun (WGS) entry which is preliminary data.</text>
</comment>
<dbReference type="EMBL" id="SIHJ01000001">
    <property type="protein sequence ID" value="TWT35276.1"/>
    <property type="molecule type" value="Genomic_DNA"/>
</dbReference>
<gene>
    <name evidence="2" type="ORF">KOR34_01640</name>
</gene>
<dbReference type="NCBIfam" id="TIGR02595">
    <property type="entry name" value="PEP_CTERM"/>
    <property type="match status" value="1"/>
</dbReference>
<keyword evidence="3" id="KW-1185">Reference proteome</keyword>
<name>A0A5C5V9I5_9BACT</name>
<evidence type="ECO:0008006" key="4">
    <source>
        <dbReference type="Google" id="ProtNLM"/>
    </source>
</evidence>
<evidence type="ECO:0000256" key="1">
    <source>
        <dbReference type="SAM" id="SignalP"/>
    </source>
</evidence>
<dbReference type="InterPro" id="IPR013424">
    <property type="entry name" value="Ice-binding_C"/>
</dbReference>
<keyword evidence="1" id="KW-0732">Signal</keyword>
<dbReference type="RefSeq" id="WP_197531020.1">
    <property type="nucleotide sequence ID" value="NZ_SIHJ01000001.1"/>
</dbReference>
<dbReference type="AlphaFoldDB" id="A0A5C5V9I5"/>
<proteinExistence type="predicted"/>
<dbReference type="SUPFAM" id="SSF49785">
    <property type="entry name" value="Galactose-binding domain-like"/>
    <property type="match status" value="1"/>
</dbReference>
<feature type="signal peptide" evidence="1">
    <location>
        <begin position="1"/>
        <end position="27"/>
    </location>
</feature>
<dbReference type="Gene3D" id="2.60.120.260">
    <property type="entry name" value="Galactose-binding domain-like"/>
    <property type="match status" value="1"/>
</dbReference>
<reference evidence="2 3" key="1">
    <citation type="submission" date="2019-02" db="EMBL/GenBank/DDBJ databases">
        <title>Deep-cultivation of Planctomycetes and their phenomic and genomic characterization uncovers novel biology.</title>
        <authorList>
            <person name="Wiegand S."/>
            <person name="Jogler M."/>
            <person name="Boedeker C."/>
            <person name="Pinto D."/>
            <person name="Vollmers J."/>
            <person name="Rivas-Marin E."/>
            <person name="Kohn T."/>
            <person name="Peeters S.H."/>
            <person name="Heuer A."/>
            <person name="Rast P."/>
            <person name="Oberbeckmann S."/>
            <person name="Bunk B."/>
            <person name="Jeske O."/>
            <person name="Meyerdierks A."/>
            <person name="Storesund J.E."/>
            <person name="Kallscheuer N."/>
            <person name="Luecker S."/>
            <person name="Lage O.M."/>
            <person name="Pohl T."/>
            <person name="Merkel B.J."/>
            <person name="Hornburger P."/>
            <person name="Mueller R.-W."/>
            <person name="Bruemmer F."/>
            <person name="Labrenz M."/>
            <person name="Spormann A.M."/>
            <person name="Op Den Camp H."/>
            <person name="Overmann J."/>
            <person name="Amann R."/>
            <person name="Jetten M.S.M."/>
            <person name="Mascher T."/>
            <person name="Medema M.H."/>
            <person name="Devos D.P."/>
            <person name="Kaster A.-K."/>
            <person name="Ovreas L."/>
            <person name="Rohde M."/>
            <person name="Galperin M.Y."/>
            <person name="Jogler C."/>
        </authorList>
    </citation>
    <scope>NUCLEOTIDE SEQUENCE [LARGE SCALE GENOMIC DNA]</scope>
    <source>
        <strain evidence="2 3">KOR34</strain>
    </source>
</reference>
<protein>
    <recommendedName>
        <fullName evidence="4">F5/8 type C domain protein</fullName>
    </recommendedName>
</protein>
<sequence length="248" mass="25349" precursor="true">MRIQWLNFRIAAASAMIALGAGLPAHGAVTTSVVKDVAPAGGATHDPYSPVLFNASSSDLAEGLIAGYDGDSTFESSAGITAWTDGALATVYPQGGSGGDDIDHAAYGSVTNDTNATFDLGGLHDLDQVDVYAGWNDSGRDLFSFDLLVSANGSDYSLLTSFLKGQDDTGAITTPVTSQISITNNSGALASAVRYVRLSIYDADNNAAGLAEVDVFGSAVPEPAAALLLALSGATLSRGRRRQAAPRA</sequence>
<feature type="chain" id="PRO_5022733742" description="F5/8 type C domain protein" evidence="1">
    <location>
        <begin position="28"/>
        <end position="248"/>
    </location>
</feature>
<organism evidence="2 3">
    <name type="scientific">Posidoniimonas corsicana</name>
    <dbReference type="NCBI Taxonomy" id="1938618"/>
    <lineage>
        <taxon>Bacteria</taxon>
        <taxon>Pseudomonadati</taxon>
        <taxon>Planctomycetota</taxon>
        <taxon>Planctomycetia</taxon>
        <taxon>Pirellulales</taxon>
        <taxon>Lacipirellulaceae</taxon>
        <taxon>Posidoniimonas</taxon>
    </lineage>
</organism>
<evidence type="ECO:0000313" key="2">
    <source>
        <dbReference type="EMBL" id="TWT35276.1"/>
    </source>
</evidence>
<dbReference type="Proteomes" id="UP000316714">
    <property type="component" value="Unassembled WGS sequence"/>
</dbReference>
<evidence type="ECO:0000313" key="3">
    <source>
        <dbReference type="Proteomes" id="UP000316714"/>
    </source>
</evidence>